<name>A0ABV0X9L3_9TELE</name>
<dbReference type="Proteomes" id="UP001444071">
    <property type="component" value="Unassembled WGS sequence"/>
</dbReference>
<evidence type="ECO:0000313" key="2">
    <source>
        <dbReference type="Proteomes" id="UP001444071"/>
    </source>
</evidence>
<sequence>MILDEFCRHGNQEFLKTRVRRLGFSFVDEEFPQNEDDVYRIQARRLFARPEDLVLNCPSKLCPVDGSV</sequence>
<reference evidence="1 2" key="1">
    <citation type="submission" date="2021-06" db="EMBL/GenBank/DDBJ databases">
        <authorList>
            <person name="Palmer J.M."/>
        </authorList>
    </citation>
    <scope>NUCLEOTIDE SEQUENCE [LARGE SCALE GENOMIC DNA]</scope>
    <source>
        <strain evidence="1 2">XR_2019</strain>
        <tissue evidence="1">Muscle</tissue>
    </source>
</reference>
<evidence type="ECO:0000313" key="1">
    <source>
        <dbReference type="EMBL" id="MEQ2278060.1"/>
    </source>
</evidence>
<keyword evidence="2" id="KW-1185">Reference proteome</keyword>
<accession>A0ABV0X9L3</accession>
<proteinExistence type="predicted"/>
<gene>
    <name evidence="1" type="ORF">XENORESO_012025</name>
</gene>
<organism evidence="1 2">
    <name type="scientific">Xenotaenia resolanae</name>
    <dbReference type="NCBI Taxonomy" id="208358"/>
    <lineage>
        <taxon>Eukaryota</taxon>
        <taxon>Metazoa</taxon>
        <taxon>Chordata</taxon>
        <taxon>Craniata</taxon>
        <taxon>Vertebrata</taxon>
        <taxon>Euteleostomi</taxon>
        <taxon>Actinopterygii</taxon>
        <taxon>Neopterygii</taxon>
        <taxon>Teleostei</taxon>
        <taxon>Neoteleostei</taxon>
        <taxon>Acanthomorphata</taxon>
        <taxon>Ovalentaria</taxon>
        <taxon>Atherinomorphae</taxon>
        <taxon>Cyprinodontiformes</taxon>
        <taxon>Goodeidae</taxon>
        <taxon>Xenotaenia</taxon>
    </lineage>
</organism>
<evidence type="ECO:0008006" key="3">
    <source>
        <dbReference type="Google" id="ProtNLM"/>
    </source>
</evidence>
<comment type="caution">
    <text evidence="1">The sequence shown here is derived from an EMBL/GenBank/DDBJ whole genome shotgun (WGS) entry which is preliminary data.</text>
</comment>
<dbReference type="EMBL" id="JAHRIM010093805">
    <property type="protein sequence ID" value="MEQ2278060.1"/>
    <property type="molecule type" value="Genomic_DNA"/>
</dbReference>
<protein>
    <recommendedName>
        <fullName evidence="3">Transposase</fullName>
    </recommendedName>
</protein>